<keyword evidence="1" id="KW-1133">Transmembrane helix</keyword>
<dbReference type="EMBL" id="JAHCVI010000001">
    <property type="protein sequence ID" value="KAG7291204.1"/>
    <property type="molecule type" value="Genomic_DNA"/>
</dbReference>
<sequence length="283" mass="31057">MEDKTIFPELPDWWRIFLLALSVASFLPQLGVFLVRRDSSGISPFYMLSNVLCATEQLAFLFLSAVIMPEDGYLIVHKPLTLGDWINLGHTAAIWVLWLILFVLSLSFLPGHRVSRAAAAAICFVHLLVSVVPQFVDVLLLPHDPGQGVYYNLDLAQVLFWGHFLLVLPATTVMRIVGVWLQAQKVISHPPGLPLPLSKASLGLQAVVFAVVAVSWLGRLPSHVEDIFGDDLSRALIYWFAINDGLLAGGQALLLGLVGGRRTESTIAATSEQTEPLLGRRSC</sequence>
<feature type="transmembrane region" description="Helical" evidence="1">
    <location>
        <begin position="88"/>
        <end position="110"/>
    </location>
</feature>
<dbReference type="AlphaFoldDB" id="A0AAD4F1N2"/>
<accession>A0AAD4F1N2</accession>
<feature type="transmembrane region" description="Helical" evidence="1">
    <location>
        <begin position="237"/>
        <end position="258"/>
    </location>
</feature>
<feature type="transmembrane region" description="Helical" evidence="1">
    <location>
        <begin position="13"/>
        <end position="35"/>
    </location>
</feature>
<proteinExistence type="predicted"/>
<feature type="transmembrane region" description="Helical" evidence="1">
    <location>
        <begin position="47"/>
        <end position="68"/>
    </location>
</feature>
<keyword evidence="3" id="KW-1185">Reference proteome</keyword>
<feature type="transmembrane region" description="Helical" evidence="1">
    <location>
        <begin position="193"/>
        <end position="217"/>
    </location>
</feature>
<feature type="transmembrane region" description="Helical" evidence="1">
    <location>
        <begin position="160"/>
        <end position="181"/>
    </location>
</feature>
<comment type="caution">
    <text evidence="2">The sequence shown here is derived from an EMBL/GenBank/DDBJ whole genome shotgun (WGS) entry which is preliminary data.</text>
</comment>
<evidence type="ECO:0000256" key="1">
    <source>
        <dbReference type="SAM" id="Phobius"/>
    </source>
</evidence>
<protein>
    <submittedName>
        <fullName evidence="2">Uncharacterized protein</fullName>
    </submittedName>
</protein>
<organism evidence="2 3">
    <name type="scientific">Staphylotrichum longicolle</name>
    <dbReference type="NCBI Taxonomy" id="669026"/>
    <lineage>
        <taxon>Eukaryota</taxon>
        <taxon>Fungi</taxon>
        <taxon>Dikarya</taxon>
        <taxon>Ascomycota</taxon>
        <taxon>Pezizomycotina</taxon>
        <taxon>Sordariomycetes</taxon>
        <taxon>Sordariomycetidae</taxon>
        <taxon>Sordariales</taxon>
        <taxon>Chaetomiaceae</taxon>
        <taxon>Staphylotrichum</taxon>
    </lineage>
</organism>
<dbReference type="Proteomes" id="UP001197093">
    <property type="component" value="Unassembled WGS sequence"/>
</dbReference>
<feature type="transmembrane region" description="Helical" evidence="1">
    <location>
        <begin position="117"/>
        <end position="140"/>
    </location>
</feature>
<keyword evidence="1" id="KW-0472">Membrane</keyword>
<evidence type="ECO:0000313" key="3">
    <source>
        <dbReference type="Proteomes" id="UP001197093"/>
    </source>
</evidence>
<reference evidence="2" key="1">
    <citation type="submission" date="2023-02" db="EMBL/GenBank/DDBJ databases">
        <authorList>
            <person name="Palmer J.M."/>
        </authorList>
    </citation>
    <scope>NUCLEOTIDE SEQUENCE</scope>
    <source>
        <strain evidence="2">FW57</strain>
    </source>
</reference>
<keyword evidence="1" id="KW-0812">Transmembrane</keyword>
<name>A0AAD4F1N2_9PEZI</name>
<gene>
    <name evidence="2" type="ORF">NEMBOFW57_001216</name>
</gene>
<evidence type="ECO:0000313" key="2">
    <source>
        <dbReference type="EMBL" id="KAG7291204.1"/>
    </source>
</evidence>